<name>A0ABT5YTJ4_9PROT</name>
<dbReference type="Pfam" id="PF03432">
    <property type="entry name" value="Relaxase"/>
    <property type="match status" value="1"/>
</dbReference>
<dbReference type="InterPro" id="IPR005094">
    <property type="entry name" value="Endonuclease_MobA/VirD2"/>
</dbReference>
<feature type="region of interest" description="Disordered" evidence="1">
    <location>
        <begin position="267"/>
        <end position="338"/>
    </location>
</feature>
<evidence type="ECO:0000256" key="1">
    <source>
        <dbReference type="SAM" id="MobiDB-lite"/>
    </source>
</evidence>
<sequence length="548" mass="59809">MIIKSTRIRAESGHKAVATHVLRGKDNEQVACLSGDETLLVDAVADARSWQRRYALRHFSVNPDAPLERRDAVAVFQSLASEFGFDLQRCLIVEHQKPRARNAGFGQHWHLLVPEVDPLTGRVLSSSHSYLRQEKIARRAELRFGHKLTRGRHNTAVVAALEAEGRTTAAQQLEQEGLTDGPLPQAAYTSDQHQAAKREGLSLPQARAAVKAAWEASDSAQALTAALAEQGLGVAPGDKPGTWIITHSNGRVLGALHRFAGVRKAAVSQRMKGETHENQRTTAAATRRATRPSDIRPDPQDLQTHRRHPRPPEQPARGRGRPTGAALPDTAADGPAPVSDRTALAHRLAAARLRAAYKRNPRRLYPLPPAVPTPKPQTRPAAGAIVHPLVGTAIQTRRQAEAVAARWRRLGCHAKARDTHVLVTGKDWRIADHGNRCLFDKAHPEAIALAMTKAKREWGGAVLASGSQAFLELAWLEAQRQGVRFSVKGKPDWQPPPHVLAQWRQEQAPTQTPPEDPGVMPDPDEPDPDEPVQDEESSTPPPASGPGF</sequence>
<evidence type="ECO:0000259" key="3">
    <source>
        <dbReference type="Pfam" id="PF18821"/>
    </source>
</evidence>
<reference evidence="4 5" key="1">
    <citation type="submission" date="2023-03" db="EMBL/GenBank/DDBJ databases">
        <title>Fodinicurvata sp. CAU 1616 isolated from sea sendiment.</title>
        <authorList>
            <person name="Kim W."/>
        </authorList>
    </citation>
    <scope>NUCLEOTIDE SEQUENCE [LARGE SCALE GENOMIC DNA]</scope>
    <source>
        <strain evidence="4 5">CAU 1616</strain>
    </source>
</reference>
<feature type="domain" description="MobA/VirD2-like nuclease" evidence="2">
    <location>
        <begin position="58"/>
        <end position="145"/>
    </location>
</feature>
<comment type="caution">
    <text evidence="4">The sequence shown here is derived from an EMBL/GenBank/DDBJ whole genome shotgun (WGS) entry which is preliminary data.</text>
</comment>
<dbReference type="RefSeq" id="WP_275824351.1">
    <property type="nucleotide sequence ID" value="NZ_JARHUD010000021.1"/>
</dbReference>
<organism evidence="4 5">
    <name type="scientific">Aquibaculum arenosum</name>
    <dbReference type="NCBI Taxonomy" id="3032591"/>
    <lineage>
        <taxon>Bacteria</taxon>
        <taxon>Pseudomonadati</taxon>
        <taxon>Pseudomonadota</taxon>
        <taxon>Alphaproteobacteria</taxon>
        <taxon>Rhodospirillales</taxon>
        <taxon>Rhodovibrionaceae</taxon>
        <taxon>Aquibaculum</taxon>
    </lineage>
</organism>
<evidence type="ECO:0008006" key="6">
    <source>
        <dbReference type="Google" id="ProtNLM"/>
    </source>
</evidence>
<dbReference type="Proteomes" id="UP001215503">
    <property type="component" value="Unassembled WGS sequence"/>
</dbReference>
<feature type="region of interest" description="Disordered" evidence="1">
    <location>
        <begin position="179"/>
        <end position="199"/>
    </location>
</feature>
<dbReference type="Pfam" id="PF18821">
    <property type="entry name" value="LPD7"/>
    <property type="match status" value="1"/>
</dbReference>
<evidence type="ECO:0000313" key="4">
    <source>
        <dbReference type="EMBL" id="MDF2097524.1"/>
    </source>
</evidence>
<proteinExistence type="predicted"/>
<feature type="domain" description="Large polyvalent protein-associated" evidence="3">
    <location>
        <begin position="428"/>
        <end position="494"/>
    </location>
</feature>
<keyword evidence="5" id="KW-1185">Reference proteome</keyword>
<protein>
    <recommendedName>
        <fullName evidence="6">Large polyvalent protein-associated domain-containing protein</fullName>
    </recommendedName>
</protein>
<feature type="compositionally biased region" description="Acidic residues" evidence="1">
    <location>
        <begin position="522"/>
        <end position="537"/>
    </location>
</feature>
<evidence type="ECO:0000313" key="5">
    <source>
        <dbReference type="Proteomes" id="UP001215503"/>
    </source>
</evidence>
<feature type="region of interest" description="Disordered" evidence="1">
    <location>
        <begin position="487"/>
        <end position="548"/>
    </location>
</feature>
<accession>A0ABT5YTJ4</accession>
<dbReference type="EMBL" id="JARHUD010000021">
    <property type="protein sequence ID" value="MDF2097524.1"/>
    <property type="molecule type" value="Genomic_DNA"/>
</dbReference>
<gene>
    <name evidence="4" type="ORF">P2G67_16255</name>
</gene>
<feature type="compositionally biased region" description="Pro residues" evidence="1">
    <location>
        <begin position="539"/>
        <end position="548"/>
    </location>
</feature>
<dbReference type="InterPro" id="IPR040677">
    <property type="entry name" value="LPD7"/>
</dbReference>
<evidence type="ECO:0000259" key="2">
    <source>
        <dbReference type="Pfam" id="PF03432"/>
    </source>
</evidence>